<sequence length="105" mass="11959">MDKGLNHLTVDCPFIEKHYADLSAKPFFNKLVDYIILDFFVGMAWKGKNAVITTKKIFGDVSSAEFSIVIMPLTLTFMSAKNEIAIWFPEGIAKWKSSIHSWINE</sequence>
<comment type="cofactor">
    <cofactor evidence="3">
        <name>Mg(2+)</name>
        <dbReference type="ChEBI" id="CHEBI:18420"/>
    </cofactor>
</comment>
<dbReference type="InterPro" id="IPR034907">
    <property type="entry name" value="NDK-like_dom"/>
</dbReference>
<protein>
    <recommendedName>
        <fullName evidence="5">nucleoside-diphosphate kinase</fullName>
        <ecNumber evidence="5">2.7.4.6</ecNumber>
    </recommendedName>
</protein>
<dbReference type="Pfam" id="PF00334">
    <property type="entry name" value="NDK"/>
    <property type="match status" value="1"/>
</dbReference>
<dbReference type="PRINTS" id="PR01243">
    <property type="entry name" value="NUCDPKINASE"/>
</dbReference>
<dbReference type="EC" id="2.7.4.6" evidence="5"/>
<evidence type="ECO:0000313" key="10">
    <source>
        <dbReference type="Proteomes" id="UP000834106"/>
    </source>
</evidence>
<comment type="catalytic activity">
    <reaction evidence="1">
        <text>a 2'-deoxyribonucleoside 5'-diphosphate + ATP = a 2'-deoxyribonucleoside 5'-triphosphate + ADP</text>
        <dbReference type="Rhea" id="RHEA:44640"/>
        <dbReference type="ChEBI" id="CHEBI:30616"/>
        <dbReference type="ChEBI" id="CHEBI:61560"/>
        <dbReference type="ChEBI" id="CHEBI:73316"/>
        <dbReference type="ChEBI" id="CHEBI:456216"/>
        <dbReference type="EC" id="2.7.4.6"/>
    </reaction>
</comment>
<organism evidence="9 10">
    <name type="scientific">Fraxinus pennsylvanica</name>
    <dbReference type="NCBI Taxonomy" id="56036"/>
    <lineage>
        <taxon>Eukaryota</taxon>
        <taxon>Viridiplantae</taxon>
        <taxon>Streptophyta</taxon>
        <taxon>Embryophyta</taxon>
        <taxon>Tracheophyta</taxon>
        <taxon>Spermatophyta</taxon>
        <taxon>Magnoliopsida</taxon>
        <taxon>eudicotyledons</taxon>
        <taxon>Gunneridae</taxon>
        <taxon>Pentapetalae</taxon>
        <taxon>asterids</taxon>
        <taxon>lamiids</taxon>
        <taxon>Lamiales</taxon>
        <taxon>Oleaceae</taxon>
        <taxon>Oleeae</taxon>
        <taxon>Fraxinus</taxon>
    </lineage>
</organism>
<dbReference type="Proteomes" id="UP000834106">
    <property type="component" value="Chromosome 7"/>
</dbReference>
<evidence type="ECO:0000256" key="5">
    <source>
        <dbReference type="ARBA" id="ARBA00012966"/>
    </source>
</evidence>
<dbReference type="PANTHER" id="PTHR11349">
    <property type="entry name" value="NUCLEOSIDE DIPHOSPHATE KINASE"/>
    <property type="match status" value="1"/>
</dbReference>
<dbReference type="AlphaFoldDB" id="A0AAD2DUR8"/>
<keyword evidence="7" id="KW-0418">Kinase</keyword>
<keyword evidence="6" id="KW-0808">Transferase</keyword>
<comment type="similarity">
    <text evidence="4">Belongs to the NDK family.</text>
</comment>
<keyword evidence="10" id="KW-1185">Reference proteome</keyword>
<dbReference type="InterPro" id="IPR036850">
    <property type="entry name" value="NDK-like_dom_sf"/>
</dbReference>
<dbReference type="SUPFAM" id="SSF54919">
    <property type="entry name" value="Nucleoside diphosphate kinase, NDK"/>
    <property type="match status" value="1"/>
</dbReference>
<dbReference type="GO" id="GO:0006241">
    <property type="term" value="P:CTP biosynthetic process"/>
    <property type="evidence" value="ECO:0007669"/>
    <property type="project" value="InterPro"/>
</dbReference>
<dbReference type="Gene3D" id="3.30.70.141">
    <property type="entry name" value="Nucleoside diphosphate kinase-like domain"/>
    <property type="match status" value="1"/>
</dbReference>
<comment type="catalytic activity">
    <reaction evidence="2">
        <text>a ribonucleoside 5'-diphosphate + ATP = a ribonucleoside 5'-triphosphate + ADP</text>
        <dbReference type="Rhea" id="RHEA:18113"/>
        <dbReference type="ChEBI" id="CHEBI:30616"/>
        <dbReference type="ChEBI" id="CHEBI:57930"/>
        <dbReference type="ChEBI" id="CHEBI:61557"/>
        <dbReference type="ChEBI" id="CHEBI:456216"/>
        <dbReference type="EC" id="2.7.4.6"/>
    </reaction>
</comment>
<evidence type="ECO:0000256" key="2">
    <source>
        <dbReference type="ARBA" id="ARBA00000937"/>
    </source>
</evidence>
<reference evidence="9" key="1">
    <citation type="submission" date="2023-05" db="EMBL/GenBank/DDBJ databases">
        <authorList>
            <person name="Huff M."/>
        </authorList>
    </citation>
    <scope>NUCLEOTIDE SEQUENCE</scope>
</reference>
<dbReference type="GO" id="GO:0006228">
    <property type="term" value="P:UTP biosynthetic process"/>
    <property type="evidence" value="ECO:0007669"/>
    <property type="project" value="InterPro"/>
</dbReference>
<proteinExistence type="inferred from homology"/>
<gene>
    <name evidence="9" type="ORF">FPE_LOCUS12186</name>
</gene>
<evidence type="ECO:0000256" key="7">
    <source>
        <dbReference type="ARBA" id="ARBA00022777"/>
    </source>
</evidence>
<evidence type="ECO:0000256" key="1">
    <source>
        <dbReference type="ARBA" id="ARBA00000082"/>
    </source>
</evidence>
<dbReference type="GO" id="GO:0004550">
    <property type="term" value="F:nucleoside diphosphate kinase activity"/>
    <property type="evidence" value="ECO:0007669"/>
    <property type="project" value="UniProtKB-EC"/>
</dbReference>
<evidence type="ECO:0000256" key="3">
    <source>
        <dbReference type="ARBA" id="ARBA00001946"/>
    </source>
</evidence>
<name>A0AAD2DUR8_9LAMI</name>
<dbReference type="GO" id="GO:0006183">
    <property type="term" value="P:GTP biosynthetic process"/>
    <property type="evidence" value="ECO:0007669"/>
    <property type="project" value="InterPro"/>
</dbReference>
<dbReference type="InterPro" id="IPR001564">
    <property type="entry name" value="Nucleoside_diP_kinase"/>
</dbReference>
<accession>A0AAD2DUR8</accession>
<dbReference type="EMBL" id="OU503042">
    <property type="protein sequence ID" value="CAI9764756.1"/>
    <property type="molecule type" value="Genomic_DNA"/>
</dbReference>
<evidence type="ECO:0000256" key="4">
    <source>
        <dbReference type="ARBA" id="ARBA00008142"/>
    </source>
</evidence>
<evidence type="ECO:0000259" key="8">
    <source>
        <dbReference type="Pfam" id="PF00334"/>
    </source>
</evidence>
<feature type="domain" description="Nucleoside diphosphate kinase-like" evidence="8">
    <location>
        <begin position="10"/>
        <end position="65"/>
    </location>
</feature>
<evidence type="ECO:0000313" key="9">
    <source>
        <dbReference type="EMBL" id="CAI9764756.1"/>
    </source>
</evidence>
<evidence type="ECO:0000256" key="6">
    <source>
        <dbReference type="ARBA" id="ARBA00022679"/>
    </source>
</evidence>